<dbReference type="KEGG" id="ahh:RY45_21535"/>
<dbReference type="Pfam" id="PF18864">
    <property type="entry name" value="AbiTii"/>
    <property type="match status" value="1"/>
</dbReference>
<dbReference type="EMBL" id="CP118942">
    <property type="protein sequence ID" value="WEE26072.1"/>
    <property type="molecule type" value="Genomic_DNA"/>
</dbReference>
<dbReference type="RefSeq" id="WP_011707791.1">
    <property type="nucleotide sequence ID" value="NZ_AP019193.1"/>
</dbReference>
<feature type="domain" description="AbiTii" evidence="1">
    <location>
        <begin position="8"/>
        <end position="131"/>
    </location>
</feature>
<evidence type="ECO:0000313" key="5">
    <source>
        <dbReference type="Proteomes" id="UP000253075"/>
    </source>
</evidence>
<reference evidence="4" key="6">
    <citation type="submission" date="2023-02" db="EMBL/GenBank/DDBJ databases">
        <title>The sequence of Aeromonas hydrophila K533.</title>
        <authorList>
            <person name="Luo X."/>
        </authorList>
    </citation>
    <scope>NUCLEOTIDE SEQUENCE</scope>
    <source>
        <strain evidence="4">K533</strain>
    </source>
</reference>
<organism evidence="2 6">
    <name type="scientific">Aeromonas hydrophila</name>
    <dbReference type="NCBI Taxonomy" id="644"/>
    <lineage>
        <taxon>Bacteria</taxon>
        <taxon>Pseudomonadati</taxon>
        <taxon>Pseudomonadota</taxon>
        <taxon>Gammaproteobacteria</taxon>
        <taxon>Aeromonadales</taxon>
        <taxon>Aeromonadaceae</taxon>
        <taxon>Aeromonas</taxon>
    </lineage>
</organism>
<sequence>MSAKLATKPSRALLRQLESMLDEVQTPECRHWLEQELEGYSLCSPLPWYRIIACRQRGHFLDLKTGKYLTCHINSQTLSQRDLAQIQFIYAREPAAHYLLQRNSGIEPWPEQLLEDYQEQLIPGHLCLQAWHEPVSSLREQLMEGIEHFISEYPKHAALQPQHGFKALRHQHWHI</sequence>
<gene>
    <name evidence="3" type="ORF">C6C11_05235</name>
    <name evidence="2" type="ORF">JAJ28_001185</name>
    <name evidence="4" type="ORF">PY771_21025</name>
</gene>
<reference evidence="5" key="3">
    <citation type="submission" date="2018-02" db="EMBL/GenBank/DDBJ databases">
        <title>Phenotypic characterization and whole genome analysis of multidrug-resistant, extended-spectrum beta-lactamase-producing bacteria isolated from dogs in Germany.</title>
        <authorList>
            <person name="Williamson C."/>
        </authorList>
    </citation>
    <scope>NUCLEOTIDE SEQUENCE [LARGE SCALE GENOMIC DNA]</scope>
    <source>
        <strain evidence="5">AFG_SD03_1510_Ahy_093</strain>
    </source>
</reference>
<evidence type="ECO:0000313" key="4">
    <source>
        <dbReference type="EMBL" id="WEE26072.1"/>
    </source>
</evidence>
<reference evidence="2" key="5">
    <citation type="submission" date="2020-01" db="EMBL/GenBank/DDBJ databases">
        <authorList>
            <consortium name="NCBI Pathogen Detection Project"/>
        </authorList>
    </citation>
    <scope>NUCLEOTIDE SEQUENCE</scope>
    <source>
        <strain evidence="2">OLC2673_Aeromonas</strain>
    </source>
</reference>
<evidence type="ECO:0000313" key="2">
    <source>
        <dbReference type="EMBL" id="HAT6343476.1"/>
    </source>
</evidence>
<evidence type="ECO:0000313" key="6">
    <source>
        <dbReference type="Proteomes" id="UP000859505"/>
    </source>
</evidence>
<dbReference type="eggNOG" id="ENOG5033J4H">
    <property type="taxonomic scope" value="Bacteria"/>
</dbReference>
<proteinExistence type="predicted"/>
<protein>
    <recommendedName>
        <fullName evidence="1">AbiTii domain-containing protein</fullName>
    </recommendedName>
</protein>
<reference evidence="2" key="1">
    <citation type="journal article" date="2018" name="Genome Biol.">
        <title>SKESA: strategic k-mer extension for scrupulous assemblies.</title>
        <authorList>
            <person name="Souvorov A."/>
            <person name="Agarwala R."/>
            <person name="Lipman D.J."/>
        </authorList>
    </citation>
    <scope>NUCLEOTIDE SEQUENCE</scope>
    <source>
        <strain evidence="2">OLC2673_Aeromonas</strain>
    </source>
</reference>
<dbReference type="EMBL" id="DACTUL010000006">
    <property type="protein sequence ID" value="HAT6343476.1"/>
    <property type="molecule type" value="Genomic_DNA"/>
</dbReference>
<dbReference type="Proteomes" id="UP000253075">
    <property type="component" value="Unassembled WGS sequence"/>
</dbReference>
<reference evidence="3 5" key="2">
    <citation type="journal article" date="2018" name="PLoS ONE">
        <title>Phenotypic characterization and whole genome analysis of extended-spectrum beta-lactamase-producing bacteria isolated from dogs in Germany.</title>
        <authorList>
            <person name="Boehmer T."/>
            <person name="Vogler A.J."/>
            <person name="Thomas A."/>
            <person name="Sauer S."/>
            <person name="Hergenroether M."/>
            <person name="Straubinger R.K."/>
            <person name="Birdsell D."/>
            <person name="Keim P."/>
            <person name="Sahl J.W."/>
            <person name="Williamson C.H."/>
            <person name="Riehm J.M."/>
        </authorList>
    </citation>
    <scope>NUCLEOTIDE SEQUENCE [LARGE SCALE GENOMIC DNA]</scope>
    <source>
        <strain evidence="3 5">AFG_SD03_1510_Ahy_093</strain>
    </source>
</reference>
<dbReference type="InterPro" id="IPR041304">
    <property type="entry name" value="AbiTii"/>
</dbReference>
<evidence type="ECO:0000259" key="1">
    <source>
        <dbReference type="Pfam" id="PF18864"/>
    </source>
</evidence>
<dbReference type="EMBL" id="PUTQ01000005">
    <property type="protein sequence ID" value="RCF51773.1"/>
    <property type="molecule type" value="Genomic_DNA"/>
</dbReference>
<reference evidence="3" key="4">
    <citation type="submission" date="2018-02" db="EMBL/GenBank/DDBJ databases">
        <authorList>
            <person name="Williamson C."/>
        </authorList>
    </citation>
    <scope>NUCLEOTIDE SEQUENCE</scope>
    <source>
        <strain evidence="3">AFG_SD03_1510_Ahy_093</strain>
    </source>
</reference>
<accession>A0A081UWV6</accession>
<dbReference type="AlphaFoldDB" id="A0A081UWV6"/>
<dbReference type="Proteomes" id="UP001214666">
    <property type="component" value="Chromosome"/>
</dbReference>
<dbReference type="Proteomes" id="UP000859505">
    <property type="component" value="Unassembled WGS sequence"/>
</dbReference>
<dbReference type="OMA" id="LTCHINS"/>
<dbReference type="KEGG" id="aaj:BOQ57_21525"/>
<dbReference type="GeneID" id="4487484"/>
<evidence type="ECO:0000313" key="3">
    <source>
        <dbReference type="EMBL" id="RCF51773.1"/>
    </source>
</evidence>
<name>A0A081UWV6_AERHY</name>